<dbReference type="EMBL" id="LWMV01000072">
    <property type="protein sequence ID" value="KZX14683.1"/>
    <property type="molecule type" value="Genomic_DNA"/>
</dbReference>
<evidence type="ECO:0000313" key="16">
    <source>
        <dbReference type="EMBL" id="KZX14683.1"/>
    </source>
</evidence>
<dbReference type="NCBIfam" id="TIGR03992">
    <property type="entry name" value="Arch_glmU"/>
    <property type="match status" value="1"/>
</dbReference>
<keyword evidence="11" id="KW-0012">Acyltransferase</keyword>
<gene>
    <name evidence="16" type="primary">rmlA_1</name>
    <name evidence="16" type="ORF">MBCUR_03940</name>
</gene>
<comment type="catalytic activity">
    <reaction evidence="13">
        <text>N-acetyl-alpha-D-glucosamine 1-phosphate + UTP + H(+) = UDP-N-acetyl-alpha-D-glucosamine + diphosphate</text>
        <dbReference type="Rhea" id="RHEA:13509"/>
        <dbReference type="ChEBI" id="CHEBI:15378"/>
        <dbReference type="ChEBI" id="CHEBI:33019"/>
        <dbReference type="ChEBI" id="CHEBI:46398"/>
        <dbReference type="ChEBI" id="CHEBI:57705"/>
        <dbReference type="ChEBI" id="CHEBI:57776"/>
        <dbReference type="EC" id="2.7.7.23"/>
    </reaction>
</comment>
<dbReference type="InterPro" id="IPR056729">
    <property type="entry name" value="GMPPB_C"/>
</dbReference>
<dbReference type="Pfam" id="PF25087">
    <property type="entry name" value="GMPPB_C"/>
    <property type="match status" value="1"/>
</dbReference>
<reference evidence="16 17" key="1">
    <citation type="submission" date="2016-04" db="EMBL/GenBank/DDBJ databases">
        <title>Genome sequence of Methanobrevibacter curvatus DSM 11111.</title>
        <authorList>
            <person name="Poehlein A."/>
            <person name="Seedorf H."/>
            <person name="Daniel R."/>
        </authorList>
    </citation>
    <scope>NUCLEOTIDE SEQUENCE [LARGE SCALE GENOMIC DNA]</scope>
    <source>
        <strain evidence="16 17">DSM 11111</strain>
    </source>
</reference>
<dbReference type="SUPFAM" id="SSF53448">
    <property type="entry name" value="Nucleotide-diphospho-sugar transferases"/>
    <property type="match status" value="1"/>
</dbReference>
<keyword evidence="10" id="KW-0511">Multifunctional enzyme</keyword>
<evidence type="ECO:0000256" key="10">
    <source>
        <dbReference type="ARBA" id="ARBA00023268"/>
    </source>
</evidence>
<evidence type="ECO:0000256" key="12">
    <source>
        <dbReference type="ARBA" id="ARBA00048247"/>
    </source>
</evidence>
<dbReference type="Gene3D" id="3.90.550.10">
    <property type="entry name" value="Spore Coat Polysaccharide Biosynthesis Protein SpsA, Chain A"/>
    <property type="match status" value="1"/>
</dbReference>
<comment type="catalytic activity">
    <reaction evidence="12">
        <text>alpha-D-glucosamine 1-phosphate + acetyl-CoA = N-acetyl-alpha-D-glucosamine 1-phosphate + CoA + H(+)</text>
        <dbReference type="Rhea" id="RHEA:13725"/>
        <dbReference type="ChEBI" id="CHEBI:15378"/>
        <dbReference type="ChEBI" id="CHEBI:57287"/>
        <dbReference type="ChEBI" id="CHEBI:57288"/>
        <dbReference type="ChEBI" id="CHEBI:57776"/>
        <dbReference type="ChEBI" id="CHEBI:58516"/>
        <dbReference type="EC" id="2.3.1.157"/>
    </reaction>
</comment>
<dbReference type="InterPro" id="IPR023915">
    <property type="entry name" value="Bifunctiontional_GlmU_arc-type"/>
</dbReference>
<dbReference type="InterPro" id="IPR029044">
    <property type="entry name" value="Nucleotide-diphossugar_trans"/>
</dbReference>
<evidence type="ECO:0000256" key="3">
    <source>
        <dbReference type="ARBA" id="ARBA00007707"/>
    </source>
</evidence>
<feature type="domain" description="Mannose-1-phosphate guanyltransferase C-terminal" evidence="15">
    <location>
        <begin position="271"/>
        <end position="377"/>
    </location>
</feature>
<dbReference type="CDD" id="cd05636">
    <property type="entry name" value="LbH_G1P_TT_C_like"/>
    <property type="match status" value="1"/>
</dbReference>
<dbReference type="CDD" id="cd04181">
    <property type="entry name" value="NTP_transferase"/>
    <property type="match status" value="1"/>
</dbReference>
<dbReference type="Proteomes" id="UP000077245">
    <property type="component" value="Unassembled WGS sequence"/>
</dbReference>
<evidence type="ECO:0000256" key="2">
    <source>
        <dbReference type="ARBA" id="ARBA00005208"/>
    </source>
</evidence>
<protein>
    <recommendedName>
        <fullName evidence="7">Bifunctional protein GlmU</fullName>
        <ecNumber evidence="5">2.3.1.157</ecNumber>
        <ecNumber evidence="6">2.7.7.23</ecNumber>
    </recommendedName>
</protein>
<dbReference type="Pfam" id="PF00483">
    <property type="entry name" value="NTP_transferase"/>
    <property type="match status" value="1"/>
</dbReference>
<evidence type="ECO:0000313" key="17">
    <source>
        <dbReference type="Proteomes" id="UP000077245"/>
    </source>
</evidence>
<dbReference type="SUPFAM" id="SSF51161">
    <property type="entry name" value="Trimeric LpxA-like enzymes"/>
    <property type="match status" value="1"/>
</dbReference>
<comment type="pathway">
    <text evidence="2">Nucleotide-sugar biosynthesis; UDP-N-acetyl-alpha-D-glucosamine biosynthesis; UDP-N-acetyl-alpha-D-glucosamine from N-acetyl-alpha-D-glucosamine 1-phosphate: step 1/1.</text>
</comment>
<evidence type="ECO:0000256" key="13">
    <source>
        <dbReference type="ARBA" id="ARBA00048493"/>
    </source>
</evidence>
<evidence type="ECO:0000256" key="5">
    <source>
        <dbReference type="ARBA" id="ARBA00012225"/>
    </source>
</evidence>
<dbReference type="InterPro" id="IPR050065">
    <property type="entry name" value="GlmU-like"/>
</dbReference>
<proteinExistence type="inferred from homology"/>
<dbReference type="PATRIC" id="fig|49547.3.peg.409"/>
<evidence type="ECO:0000256" key="7">
    <source>
        <dbReference type="ARBA" id="ARBA00013414"/>
    </source>
</evidence>
<organism evidence="16 17">
    <name type="scientific">Methanobrevibacter curvatus</name>
    <dbReference type="NCBI Taxonomy" id="49547"/>
    <lineage>
        <taxon>Archaea</taxon>
        <taxon>Methanobacteriati</taxon>
        <taxon>Methanobacteriota</taxon>
        <taxon>Methanomada group</taxon>
        <taxon>Methanobacteria</taxon>
        <taxon>Methanobacteriales</taxon>
        <taxon>Methanobacteriaceae</taxon>
        <taxon>Methanobrevibacter</taxon>
    </lineage>
</organism>
<dbReference type="OrthoDB" id="15372at2157"/>
<feature type="domain" description="Nucleotidyl transferase" evidence="14">
    <location>
        <begin position="2"/>
        <end position="236"/>
    </location>
</feature>
<dbReference type="UniPathway" id="UPA00113">
    <property type="reaction ID" value="UER00532"/>
</dbReference>
<comment type="similarity">
    <text evidence="3">In the C-terminal section; belongs to the transferase hexapeptide repeat family.</text>
</comment>
<name>A0A166CN29_9EURY</name>
<evidence type="ECO:0000259" key="14">
    <source>
        <dbReference type="Pfam" id="PF00483"/>
    </source>
</evidence>
<accession>A0A166CN29</accession>
<dbReference type="RefSeq" id="WP_067089525.1">
    <property type="nucleotide sequence ID" value="NZ_LWMV01000072.1"/>
</dbReference>
<dbReference type="InterPro" id="IPR011004">
    <property type="entry name" value="Trimer_LpxA-like_sf"/>
</dbReference>
<comment type="caution">
    <text evidence="16">The sequence shown here is derived from an EMBL/GenBank/DDBJ whole genome shotgun (WGS) entry which is preliminary data.</text>
</comment>
<evidence type="ECO:0000256" key="1">
    <source>
        <dbReference type="ARBA" id="ARBA00005166"/>
    </source>
</evidence>
<evidence type="ECO:0000256" key="8">
    <source>
        <dbReference type="ARBA" id="ARBA00022679"/>
    </source>
</evidence>
<dbReference type="EC" id="2.3.1.157" evidence="5"/>
<dbReference type="STRING" id="49547.MBCUR_03940"/>
<keyword evidence="8 16" id="KW-0808">Transferase</keyword>
<evidence type="ECO:0000256" key="4">
    <source>
        <dbReference type="ARBA" id="ARBA00007947"/>
    </source>
</evidence>
<dbReference type="PANTHER" id="PTHR43584:SF8">
    <property type="entry name" value="N-ACETYLMURAMATE ALPHA-1-PHOSPHATE URIDYLYLTRANSFERASE"/>
    <property type="match status" value="1"/>
</dbReference>
<dbReference type="EC" id="2.7.7.23" evidence="6"/>
<evidence type="ECO:0000256" key="6">
    <source>
        <dbReference type="ARBA" id="ARBA00012457"/>
    </source>
</evidence>
<comment type="similarity">
    <text evidence="4">In the N-terminal section; belongs to the N-acetylglucosamine-1-phosphate uridyltransferase family.</text>
</comment>
<sequence>MKAVILSAGEGSRMRPLTLTKPKTMLPVIGKPIIQHNIEALKECGIFDILLIVSYKEEIVKDYFGDGKKFGVNISYKTQKEYAGTADAISYSKGFVEEDFIVLNGDIILDKELIKDITEDYNQNSPDTLMVLKEVDDPSDFGVVEIEDNLIKNVVEKPEKDKAPSNLINTGIYIFSKDIFEKIDKTKKSPRGEYEITDSLSLQIIDKKIVRGFLTNKEWIDVGRPWELIEINEIMLKDIQREIKGEIERGATIHGNIFLDEGSIIRSGVYIQGSVYIGKNCDIGPNCYIRGNTYVGDNVKVGNAVEIKNSIIMENTNVNHLSYVGDSVIGSNCNLGAGTNIANLRFDDKPVKIMIKGEKINSGRRKMGSIIGDNVKTGINSSFTPGVTVGFNTFIGPHVLLDEDVESNKIVLLNQPKIVINNKDKTDKED</sequence>
<dbReference type="GO" id="GO:0019134">
    <property type="term" value="F:glucosamine-1-phosphate N-acetyltransferase activity"/>
    <property type="evidence" value="ECO:0007669"/>
    <property type="project" value="UniProtKB-EC"/>
</dbReference>
<dbReference type="PANTHER" id="PTHR43584">
    <property type="entry name" value="NUCLEOTIDYL TRANSFERASE"/>
    <property type="match status" value="1"/>
</dbReference>
<comment type="pathway">
    <text evidence="1">Nucleotide-sugar biosynthesis; UDP-N-acetyl-alpha-D-glucosamine biosynthesis; N-acetyl-alpha-D-glucosamine 1-phosphate from alpha-D-glucosamine 6-phosphate (route II): step 2/2.</text>
</comment>
<evidence type="ECO:0000256" key="9">
    <source>
        <dbReference type="ARBA" id="ARBA00022695"/>
    </source>
</evidence>
<keyword evidence="9 16" id="KW-0548">Nucleotidyltransferase</keyword>
<evidence type="ECO:0000256" key="11">
    <source>
        <dbReference type="ARBA" id="ARBA00023315"/>
    </source>
</evidence>
<dbReference type="Gene3D" id="2.160.10.10">
    <property type="entry name" value="Hexapeptide repeat proteins"/>
    <property type="match status" value="1"/>
</dbReference>
<evidence type="ECO:0000259" key="15">
    <source>
        <dbReference type="Pfam" id="PF25087"/>
    </source>
</evidence>
<keyword evidence="17" id="KW-1185">Reference proteome</keyword>
<dbReference type="GO" id="GO:0003977">
    <property type="term" value="F:UDP-N-acetylglucosamine diphosphorylase activity"/>
    <property type="evidence" value="ECO:0007669"/>
    <property type="project" value="UniProtKB-EC"/>
</dbReference>
<dbReference type="GO" id="GO:0006048">
    <property type="term" value="P:UDP-N-acetylglucosamine biosynthetic process"/>
    <property type="evidence" value="ECO:0007669"/>
    <property type="project" value="UniProtKB-UniPathway"/>
</dbReference>
<dbReference type="InterPro" id="IPR005835">
    <property type="entry name" value="NTP_transferase_dom"/>
</dbReference>
<dbReference type="AlphaFoldDB" id="A0A166CN29"/>